<keyword evidence="2" id="KW-1185">Reference proteome</keyword>
<dbReference type="AlphaFoldDB" id="A0A3A2Z0Z5"/>
<sequence length="64" mass="7228">MSERSHDRRMLERPQPGLLGTCESAGGPVLAGFSRFLERGVEKAGVFTPDINSKSFIMYWQQRV</sequence>
<evidence type="ECO:0000313" key="2">
    <source>
        <dbReference type="Proteomes" id="UP000266188"/>
    </source>
</evidence>
<evidence type="ECO:0000313" key="1">
    <source>
        <dbReference type="EMBL" id="RJE16788.1"/>
    </source>
</evidence>
<comment type="caution">
    <text evidence="1">The sequence shown here is derived from an EMBL/GenBank/DDBJ whole genome shotgun (WGS) entry which is preliminary data.</text>
</comment>
<reference evidence="2" key="1">
    <citation type="submission" date="2017-02" db="EMBL/GenBank/DDBJ databases">
        <authorList>
            <person name="Tafer H."/>
            <person name="Lopandic K."/>
        </authorList>
    </citation>
    <scope>NUCLEOTIDE SEQUENCE [LARGE SCALE GENOMIC DNA]</scope>
    <source>
        <strain evidence="2">CBS 366.77</strain>
    </source>
</reference>
<protein>
    <submittedName>
        <fullName evidence="1">Uncharacterized protein</fullName>
    </submittedName>
</protein>
<name>A0A3A2Z0Z5_9EURO</name>
<proteinExistence type="predicted"/>
<dbReference type="Proteomes" id="UP000266188">
    <property type="component" value="Unassembled WGS sequence"/>
</dbReference>
<accession>A0A3A2Z0Z5</accession>
<organism evidence="1 2">
    <name type="scientific">Aspergillus sclerotialis</name>
    <dbReference type="NCBI Taxonomy" id="2070753"/>
    <lineage>
        <taxon>Eukaryota</taxon>
        <taxon>Fungi</taxon>
        <taxon>Dikarya</taxon>
        <taxon>Ascomycota</taxon>
        <taxon>Pezizomycotina</taxon>
        <taxon>Eurotiomycetes</taxon>
        <taxon>Eurotiomycetidae</taxon>
        <taxon>Eurotiales</taxon>
        <taxon>Aspergillaceae</taxon>
        <taxon>Aspergillus</taxon>
        <taxon>Aspergillus subgen. Polypaecilum</taxon>
    </lineage>
</organism>
<dbReference type="EMBL" id="MVGC01002675">
    <property type="protein sequence ID" value="RJE16788.1"/>
    <property type="molecule type" value="Genomic_DNA"/>
</dbReference>
<gene>
    <name evidence="1" type="ORF">PHISCL_10875</name>
</gene>